<dbReference type="PROSITE" id="PS01332">
    <property type="entry name" value="HTH_RRF2_1"/>
    <property type="match status" value="1"/>
</dbReference>
<organism evidence="2 3">
    <name type="scientific">Termitidicoccus mucosus</name>
    <dbReference type="NCBI Taxonomy" id="1184151"/>
    <lineage>
        <taxon>Bacteria</taxon>
        <taxon>Pseudomonadati</taxon>
        <taxon>Verrucomicrobiota</taxon>
        <taxon>Opitutia</taxon>
        <taxon>Opitutales</taxon>
        <taxon>Opitutaceae</taxon>
        <taxon>Termitidicoccus</taxon>
    </lineage>
</organism>
<dbReference type="STRING" id="1184151.AW736_12390"/>
<dbReference type="InterPro" id="IPR036388">
    <property type="entry name" value="WH-like_DNA-bd_sf"/>
</dbReference>
<dbReference type="GO" id="GO:0003677">
    <property type="term" value="F:DNA binding"/>
    <property type="evidence" value="ECO:0007669"/>
    <property type="project" value="UniProtKB-KW"/>
</dbReference>
<proteinExistence type="predicted"/>
<dbReference type="GO" id="GO:0005829">
    <property type="term" value="C:cytosol"/>
    <property type="evidence" value="ECO:0007669"/>
    <property type="project" value="TreeGrafter"/>
</dbReference>
<evidence type="ECO:0000313" key="3">
    <source>
        <dbReference type="Proteomes" id="UP000078486"/>
    </source>
</evidence>
<keyword evidence="3" id="KW-1185">Reference proteome</keyword>
<sequence>MKLSVKVDYACRVLAQLARTRDGDELAHIEELAKAEDVPANYLVQILGELRNGGLIASRRGKQGGYALARPPESITLLDIVRVIEGELLELNASTGGQSGKRVNQVWREIRATLEAKARSYTLDKLMPKPTEEMYYI</sequence>
<dbReference type="Pfam" id="PF02082">
    <property type="entry name" value="Rrf2"/>
    <property type="match status" value="1"/>
</dbReference>
<dbReference type="EMBL" id="LRRQ01000086">
    <property type="protein sequence ID" value="OAM89609.1"/>
    <property type="molecule type" value="Genomic_DNA"/>
</dbReference>
<accession>A0A178IKA5</accession>
<evidence type="ECO:0000313" key="2">
    <source>
        <dbReference type="EMBL" id="OAM89609.1"/>
    </source>
</evidence>
<evidence type="ECO:0000256" key="1">
    <source>
        <dbReference type="ARBA" id="ARBA00023125"/>
    </source>
</evidence>
<dbReference type="OrthoDB" id="9808360at2"/>
<dbReference type="RefSeq" id="WP_068770542.1">
    <property type="nucleotide sequence ID" value="NZ_CP109796.1"/>
</dbReference>
<dbReference type="SUPFAM" id="SSF46785">
    <property type="entry name" value="Winged helix' DNA-binding domain"/>
    <property type="match status" value="1"/>
</dbReference>
<dbReference type="Gene3D" id="1.10.10.10">
    <property type="entry name" value="Winged helix-like DNA-binding domain superfamily/Winged helix DNA-binding domain"/>
    <property type="match status" value="1"/>
</dbReference>
<comment type="caution">
    <text evidence="2">The sequence shown here is derived from an EMBL/GenBank/DDBJ whole genome shotgun (WGS) entry which is preliminary data.</text>
</comment>
<name>A0A178IKA5_9BACT</name>
<dbReference type="PANTHER" id="PTHR33221">
    <property type="entry name" value="WINGED HELIX-TURN-HELIX TRANSCRIPTIONAL REGULATOR, RRF2 FAMILY"/>
    <property type="match status" value="1"/>
</dbReference>
<dbReference type="GO" id="GO:0003700">
    <property type="term" value="F:DNA-binding transcription factor activity"/>
    <property type="evidence" value="ECO:0007669"/>
    <property type="project" value="TreeGrafter"/>
</dbReference>
<dbReference type="InterPro" id="IPR030489">
    <property type="entry name" value="TR_Rrf2-type_CS"/>
</dbReference>
<protein>
    <submittedName>
        <fullName evidence="2">Rrf2 family transcriptional regulator</fullName>
    </submittedName>
</protein>
<dbReference type="InterPro" id="IPR036390">
    <property type="entry name" value="WH_DNA-bd_sf"/>
</dbReference>
<dbReference type="Proteomes" id="UP000078486">
    <property type="component" value="Unassembled WGS sequence"/>
</dbReference>
<dbReference type="PANTHER" id="PTHR33221:SF5">
    <property type="entry name" value="HTH-TYPE TRANSCRIPTIONAL REGULATOR ISCR"/>
    <property type="match status" value="1"/>
</dbReference>
<dbReference type="AlphaFoldDB" id="A0A178IKA5"/>
<gene>
    <name evidence="2" type="ORF">AW736_12390</name>
</gene>
<dbReference type="InterPro" id="IPR000944">
    <property type="entry name" value="Tscrpt_reg_Rrf2"/>
</dbReference>
<reference evidence="2 3" key="1">
    <citation type="submission" date="2016-01" db="EMBL/GenBank/DDBJ databases">
        <title>High potential of lignocellulose degradation of a new Verrucomicrobia species.</title>
        <authorList>
            <person name="Wang Y."/>
            <person name="Shi Y."/>
            <person name="Qiu Z."/>
            <person name="Liu S."/>
            <person name="Yang H."/>
        </authorList>
    </citation>
    <scope>NUCLEOTIDE SEQUENCE [LARGE SCALE GENOMIC DNA]</scope>
    <source>
        <strain evidence="2 3">TSB47</strain>
    </source>
</reference>
<dbReference type="PROSITE" id="PS51197">
    <property type="entry name" value="HTH_RRF2_2"/>
    <property type="match status" value="1"/>
</dbReference>
<dbReference type="NCBIfam" id="TIGR00738">
    <property type="entry name" value="rrf2_super"/>
    <property type="match status" value="1"/>
</dbReference>
<keyword evidence="1" id="KW-0238">DNA-binding</keyword>